<evidence type="ECO:0000259" key="1">
    <source>
        <dbReference type="Pfam" id="PF12680"/>
    </source>
</evidence>
<dbReference type="SUPFAM" id="SSF54427">
    <property type="entry name" value="NTF2-like"/>
    <property type="match status" value="1"/>
</dbReference>
<dbReference type="Proteomes" id="UP001162741">
    <property type="component" value="Chromosome"/>
</dbReference>
<organism evidence="2 3">
    <name type="scientific">Chitinophaga horti</name>
    <dbReference type="NCBI Taxonomy" id="2920382"/>
    <lineage>
        <taxon>Bacteria</taxon>
        <taxon>Pseudomonadati</taxon>
        <taxon>Bacteroidota</taxon>
        <taxon>Chitinophagia</taxon>
        <taxon>Chitinophagales</taxon>
        <taxon>Chitinophagaceae</taxon>
        <taxon>Chitinophaga</taxon>
    </lineage>
</organism>
<sequence length="116" mass="13272">MTAAQFAKEWLAAWNSHDLDAIMHHYAESIIFYSPFIRRVNNDPSGCISDKAVLRAYFERALKGYPDLHFELFQVLEGVGSVVLYYKSVNNNLAAELMVLNEKGKVTEVRAHYFQA</sequence>
<dbReference type="InterPro" id="IPR037401">
    <property type="entry name" value="SnoaL-like"/>
</dbReference>
<gene>
    <name evidence="2" type="ORF">MKQ68_24450</name>
</gene>
<dbReference type="Gene3D" id="3.10.450.50">
    <property type="match status" value="1"/>
</dbReference>
<accession>A0ABY6J113</accession>
<dbReference type="Pfam" id="PF12680">
    <property type="entry name" value="SnoaL_2"/>
    <property type="match status" value="1"/>
</dbReference>
<protein>
    <submittedName>
        <fullName evidence="2">Nuclear transport factor 2 family protein</fullName>
    </submittedName>
</protein>
<reference evidence="2" key="1">
    <citation type="submission" date="2022-10" db="EMBL/GenBank/DDBJ databases">
        <title>Chitinophaga sp. nov., isolated from soil.</title>
        <authorList>
            <person name="Jeon C.O."/>
        </authorList>
    </citation>
    <scope>NUCLEOTIDE SEQUENCE</scope>
    <source>
        <strain evidence="2">R8</strain>
    </source>
</reference>
<evidence type="ECO:0000313" key="2">
    <source>
        <dbReference type="EMBL" id="UYQ93238.1"/>
    </source>
</evidence>
<keyword evidence="3" id="KW-1185">Reference proteome</keyword>
<dbReference type="RefSeq" id="WP_264281350.1">
    <property type="nucleotide sequence ID" value="NZ_CP107006.1"/>
</dbReference>
<dbReference type="InterPro" id="IPR032710">
    <property type="entry name" value="NTF2-like_dom_sf"/>
</dbReference>
<dbReference type="EMBL" id="CP107006">
    <property type="protein sequence ID" value="UYQ93238.1"/>
    <property type="molecule type" value="Genomic_DNA"/>
</dbReference>
<feature type="domain" description="SnoaL-like" evidence="1">
    <location>
        <begin position="8"/>
        <end position="83"/>
    </location>
</feature>
<name>A0ABY6J113_9BACT</name>
<evidence type="ECO:0000313" key="3">
    <source>
        <dbReference type="Proteomes" id="UP001162741"/>
    </source>
</evidence>
<proteinExistence type="predicted"/>